<dbReference type="CDD" id="cd01127">
    <property type="entry name" value="TrwB_TraG_TraD_VirD4"/>
    <property type="match status" value="1"/>
</dbReference>
<keyword evidence="2" id="KW-0812">Transmembrane</keyword>
<accession>A0A2M7TC73</accession>
<feature type="region of interest" description="Disordered" evidence="1">
    <location>
        <begin position="825"/>
        <end position="898"/>
    </location>
</feature>
<evidence type="ECO:0000259" key="4">
    <source>
        <dbReference type="Pfam" id="PF26449"/>
    </source>
</evidence>
<keyword evidence="2" id="KW-1133">Transmembrane helix</keyword>
<dbReference type="Pfam" id="PF10412">
    <property type="entry name" value="TrwB_AAD_bind"/>
    <property type="match status" value="1"/>
</dbReference>
<dbReference type="Gene3D" id="3.40.50.300">
    <property type="entry name" value="P-loop containing nucleotide triphosphate hydrolases"/>
    <property type="match status" value="2"/>
</dbReference>
<feature type="compositionally biased region" description="Basic and acidic residues" evidence="1">
    <location>
        <begin position="858"/>
        <end position="876"/>
    </location>
</feature>
<dbReference type="Pfam" id="PF26449">
    <property type="entry name" value="DUF8128"/>
    <property type="match status" value="1"/>
</dbReference>
<dbReference type="InterPro" id="IPR058441">
    <property type="entry name" value="DUF8128"/>
</dbReference>
<evidence type="ECO:0000313" key="6">
    <source>
        <dbReference type="Proteomes" id="UP000230970"/>
    </source>
</evidence>
<organism evidence="5 6">
    <name type="scientific">candidate division WWE3 bacterium CG_4_10_14_0_2_um_filter_42_8</name>
    <dbReference type="NCBI Taxonomy" id="1975074"/>
    <lineage>
        <taxon>Bacteria</taxon>
        <taxon>Katanobacteria</taxon>
    </lineage>
</organism>
<evidence type="ECO:0000259" key="3">
    <source>
        <dbReference type="Pfam" id="PF10412"/>
    </source>
</evidence>
<name>A0A2M7TC73_UNCKA</name>
<comment type="caution">
    <text evidence="5">The sequence shown here is derived from an EMBL/GenBank/DDBJ whole genome shotgun (WGS) entry which is preliminary data.</text>
</comment>
<evidence type="ECO:0000256" key="2">
    <source>
        <dbReference type="SAM" id="Phobius"/>
    </source>
</evidence>
<feature type="compositionally biased region" description="Low complexity" evidence="1">
    <location>
        <begin position="847"/>
        <end position="857"/>
    </location>
</feature>
<proteinExistence type="predicted"/>
<dbReference type="InterPro" id="IPR051162">
    <property type="entry name" value="T4SS_component"/>
</dbReference>
<dbReference type="Proteomes" id="UP000230970">
    <property type="component" value="Unassembled WGS sequence"/>
</dbReference>
<dbReference type="InterPro" id="IPR027417">
    <property type="entry name" value="P-loop_NTPase"/>
</dbReference>
<feature type="compositionally biased region" description="Basic and acidic residues" evidence="1">
    <location>
        <begin position="825"/>
        <end position="845"/>
    </location>
</feature>
<dbReference type="EMBL" id="PFNJ01000049">
    <property type="protein sequence ID" value="PIZ42837.1"/>
    <property type="molecule type" value="Genomic_DNA"/>
</dbReference>
<protein>
    <submittedName>
        <fullName evidence="5">Uncharacterized protein</fullName>
    </submittedName>
</protein>
<dbReference type="SUPFAM" id="SSF52540">
    <property type="entry name" value="P-loop containing nucleoside triphosphate hydrolases"/>
    <property type="match status" value="1"/>
</dbReference>
<feature type="domain" description="DUF8128" evidence="4">
    <location>
        <begin position="59"/>
        <end position="378"/>
    </location>
</feature>
<dbReference type="PANTHER" id="PTHR30121:SF11">
    <property type="entry name" value="AAA+ ATPASE DOMAIN-CONTAINING PROTEIN"/>
    <property type="match status" value="1"/>
</dbReference>
<feature type="compositionally biased region" description="Basic and acidic residues" evidence="1">
    <location>
        <begin position="885"/>
        <end position="898"/>
    </location>
</feature>
<dbReference type="AlphaFoldDB" id="A0A2M7TC73"/>
<keyword evidence="2" id="KW-0472">Membrane</keyword>
<feature type="transmembrane region" description="Helical" evidence="2">
    <location>
        <begin position="17"/>
        <end position="37"/>
    </location>
</feature>
<reference evidence="6" key="1">
    <citation type="submission" date="2017-09" db="EMBL/GenBank/DDBJ databases">
        <title>Depth-based differentiation of microbial function through sediment-hosted aquifers and enrichment of novel symbionts in the deep terrestrial subsurface.</title>
        <authorList>
            <person name="Probst A.J."/>
            <person name="Ladd B."/>
            <person name="Jarett J.K."/>
            <person name="Geller-Mcgrath D.E."/>
            <person name="Sieber C.M.K."/>
            <person name="Emerson J.B."/>
            <person name="Anantharaman K."/>
            <person name="Thomas B.C."/>
            <person name="Malmstrom R."/>
            <person name="Stieglmeier M."/>
            <person name="Klingl A."/>
            <person name="Woyke T."/>
            <person name="Ryan C.M."/>
            <person name="Banfield J.F."/>
        </authorList>
    </citation>
    <scope>NUCLEOTIDE SEQUENCE [LARGE SCALE GENOMIC DNA]</scope>
</reference>
<sequence length="898" mass="101415">MDIFNLEGFVVFYRQELIWIGCGILLLSFILAVRQILHNRKASRGYEIKNGVCLSIQVPKFNEKDALAAEQMFASLHGLIKYTPEVVEHISFEITSGVEGIKFYAFVPEYFKGFVESQIYAQYPSAEIKTVEDYTLIAGQKGYAFVGCDMGFVKESFFPIKTFRDFEVDPLAAITSAMENFEEDGKIWMQFLMYPLEDGWQKKGYNYIDMIKSGKEPPKPIYIWLIDFLGRELRDFFLQFIANIFDPTTSLTSQAAAAKPLGTPRISAGQELSLKAIEDKLTRLGFQAGIRIVASAATQELAEKELSSTVAALKQFSTSNLNSIERSPVVLSPQELLEHYIKRSFPEDVESSFILNISELASIFHLPSQSVETPTIAWVSAKKGEPPLDLPSEGSVLIGRTVFRDNDLPFGIKRDDRRHHMYIVGKTGTGKSTLMKNMFIKDIRNGEGAAFVDPHGDAIEDLLDYIPEERLGDVVIFDPSDAENPVALNMLEMFNPSQKNLYASGLMDVFKKFWQDISWGPRLEHILRNCILTLLEVPNTTLLGLTRLLTDGDYQKYIVSFVKDPVVKNFWEQEIATMRQNPRLYTEAISPIQNKVGQFLSASTIRNIVGQAKSSIKIDDIIDSGKILLVNLSKGKIGEDNSAILGAMIISRLQFAAMARVVVSEEERRDFYVYVDEFQNFATSSFAAILSEARKYRLNLVLGHQYITQLPDTVKEAIFGNVGTIVVFNVGPDDARFLAREFMPVFEETDLINLRKFHIYIKLMIDGMSSAPFSAVTLSLDVEKHLLKEQAISISREKFAKERVMIEERVKRWSETKFKKGMELGIPEKRITEEGEGVPESKEGESESAAEVAASSREVLEKTEDSKIDQALEDQKVSVATPEPFSEKKDKLKEIYHR</sequence>
<gene>
    <name evidence="5" type="ORF">COY34_02120</name>
</gene>
<evidence type="ECO:0000313" key="5">
    <source>
        <dbReference type="EMBL" id="PIZ42837.1"/>
    </source>
</evidence>
<evidence type="ECO:0000256" key="1">
    <source>
        <dbReference type="SAM" id="MobiDB-lite"/>
    </source>
</evidence>
<dbReference type="InterPro" id="IPR019476">
    <property type="entry name" value="T4SS_TraD_DNA-bd"/>
</dbReference>
<feature type="domain" description="Type IV secretion system coupling protein TraD DNA-binding" evidence="3">
    <location>
        <begin position="415"/>
        <end position="735"/>
    </location>
</feature>
<dbReference type="PANTHER" id="PTHR30121">
    <property type="entry name" value="UNCHARACTERIZED PROTEIN YJGR-RELATED"/>
    <property type="match status" value="1"/>
</dbReference>